<organism evidence="2 3">
    <name type="scientific">Strongyloides papillosus</name>
    <name type="common">Intestinal threadworm</name>
    <dbReference type="NCBI Taxonomy" id="174720"/>
    <lineage>
        <taxon>Eukaryota</taxon>
        <taxon>Metazoa</taxon>
        <taxon>Ecdysozoa</taxon>
        <taxon>Nematoda</taxon>
        <taxon>Chromadorea</taxon>
        <taxon>Rhabditida</taxon>
        <taxon>Tylenchina</taxon>
        <taxon>Panagrolaimomorpha</taxon>
        <taxon>Strongyloidoidea</taxon>
        <taxon>Strongyloididae</taxon>
        <taxon>Strongyloides</taxon>
    </lineage>
</organism>
<evidence type="ECO:0000256" key="1">
    <source>
        <dbReference type="SAM" id="MobiDB-lite"/>
    </source>
</evidence>
<feature type="region of interest" description="Disordered" evidence="1">
    <location>
        <begin position="1"/>
        <end position="31"/>
    </location>
</feature>
<feature type="compositionally biased region" description="Polar residues" evidence="1">
    <location>
        <begin position="22"/>
        <end position="31"/>
    </location>
</feature>
<evidence type="ECO:0000313" key="2">
    <source>
        <dbReference type="Proteomes" id="UP000046392"/>
    </source>
</evidence>
<sequence length="127" mass="14370">MMSKYRKIEAGNNSNGKDKDNASSSFTVPETNVQHDVPSIVGAPVYPAIETQLTMPMPIPVQFSFQMPINSQSTIPMQVLFQMPMNTQSTMPNPMQVPFQMSMMVPKPILYPLPFYCTDYKGEMFHQ</sequence>
<dbReference type="WBParaSite" id="SPAL_0000366100.1">
    <property type="protein sequence ID" value="SPAL_0000366100.1"/>
    <property type="gene ID" value="SPAL_0000366100"/>
</dbReference>
<evidence type="ECO:0000313" key="3">
    <source>
        <dbReference type="WBParaSite" id="SPAL_0000366100.1"/>
    </source>
</evidence>
<keyword evidence="2" id="KW-1185">Reference proteome</keyword>
<accession>A0A0N5BCB2</accession>
<dbReference type="AlphaFoldDB" id="A0A0N5BCB2"/>
<proteinExistence type="predicted"/>
<protein>
    <submittedName>
        <fullName evidence="3">Pv-fam-g protein</fullName>
    </submittedName>
</protein>
<reference evidence="3" key="1">
    <citation type="submission" date="2017-02" db="UniProtKB">
        <authorList>
            <consortium name="WormBaseParasite"/>
        </authorList>
    </citation>
    <scope>IDENTIFICATION</scope>
</reference>
<name>A0A0N5BCB2_STREA</name>
<dbReference type="Proteomes" id="UP000046392">
    <property type="component" value="Unplaced"/>
</dbReference>